<reference evidence="2" key="2">
    <citation type="submission" date="2025-09" db="UniProtKB">
        <authorList>
            <consortium name="Ensembl"/>
        </authorList>
    </citation>
    <scope>IDENTIFICATION</scope>
</reference>
<evidence type="ECO:0000313" key="3">
    <source>
        <dbReference type="Proteomes" id="UP000694392"/>
    </source>
</evidence>
<sequence length="75" mass="8693">RKLQFLPLVHPCPVLFRVIDLPDLHTVCKVKSLNKGDANSVVTVYYQSGARSLRDHILMELLVMHMEEPCFNFLR</sequence>
<reference evidence="2" key="1">
    <citation type="submission" date="2025-08" db="UniProtKB">
        <authorList>
            <consortium name="Ensembl"/>
        </authorList>
    </citation>
    <scope>IDENTIFICATION</scope>
</reference>
<evidence type="ECO:0000256" key="1">
    <source>
        <dbReference type="ARBA" id="ARBA00022723"/>
    </source>
</evidence>
<proteinExistence type="predicted"/>
<organism evidence="2 3">
    <name type="scientific">Sphenodon punctatus</name>
    <name type="common">Tuatara</name>
    <name type="synonym">Hatteria punctata</name>
    <dbReference type="NCBI Taxonomy" id="8508"/>
    <lineage>
        <taxon>Eukaryota</taxon>
        <taxon>Metazoa</taxon>
        <taxon>Chordata</taxon>
        <taxon>Craniata</taxon>
        <taxon>Vertebrata</taxon>
        <taxon>Euteleostomi</taxon>
        <taxon>Lepidosauria</taxon>
        <taxon>Sphenodontia</taxon>
        <taxon>Sphenodontidae</taxon>
        <taxon>Sphenodon</taxon>
    </lineage>
</organism>
<name>A0A8D0HDB1_SPHPU</name>
<keyword evidence="3" id="KW-1185">Reference proteome</keyword>
<dbReference type="Gene3D" id="3.30.830.10">
    <property type="entry name" value="Metalloenzyme, LuxS/M16 peptidase-like"/>
    <property type="match status" value="1"/>
</dbReference>
<dbReference type="AlphaFoldDB" id="A0A8D0HDB1"/>
<protein>
    <submittedName>
        <fullName evidence="2">Uncharacterized protein</fullName>
    </submittedName>
</protein>
<dbReference type="SUPFAM" id="SSF63411">
    <property type="entry name" value="LuxS/MPP-like metallohydrolase"/>
    <property type="match status" value="1"/>
</dbReference>
<dbReference type="PANTHER" id="PTHR43690">
    <property type="entry name" value="NARDILYSIN"/>
    <property type="match status" value="1"/>
</dbReference>
<dbReference type="Ensembl" id="ENSSPUT00000018813.1">
    <property type="protein sequence ID" value="ENSSPUP00000017670.1"/>
    <property type="gene ID" value="ENSSPUG00000013653.1"/>
</dbReference>
<keyword evidence="1" id="KW-0479">Metal-binding</keyword>
<dbReference type="GO" id="GO:0046872">
    <property type="term" value="F:metal ion binding"/>
    <property type="evidence" value="ECO:0007669"/>
    <property type="project" value="UniProtKB-KW"/>
</dbReference>
<dbReference type="InterPro" id="IPR050626">
    <property type="entry name" value="Peptidase_M16"/>
</dbReference>
<evidence type="ECO:0000313" key="2">
    <source>
        <dbReference type="Ensembl" id="ENSSPUP00000017670.1"/>
    </source>
</evidence>
<accession>A0A8D0HDB1</accession>
<dbReference type="PANTHER" id="PTHR43690:SF18">
    <property type="entry name" value="INSULIN-DEGRADING ENZYME-RELATED"/>
    <property type="match status" value="1"/>
</dbReference>
<dbReference type="InterPro" id="IPR011249">
    <property type="entry name" value="Metalloenz_LuxS/M16"/>
</dbReference>
<dbReference type="Proteomes" id="UP000694392">
    <property type="component" value="Unplaced"/>
</dbReference>
<dbReference type="GeneTree" id="ENSGT00940000155026"/>